<evidence type="ECO:0000256" key="1">
    <source>
        <dbReference type="SAM" id="SignalP"/>
    </source>
</evidence>
<feature type="chain" id="PRO_5042878838" evidence="1">
    <location>
        <begin position="24"/>
        <end position="247"/>
    </location>
</feature>
<feature type="signal peptide" evidence="1">
    <location>
        <begin position="1"/>
        <end position="23"/>
    </location>
</feature>
<proteinExistence type="predicted"/>
<protein>
    <submittedName>
        <fullName evidence="2">Uncharacterized protein</fullName>
    </submittedName>
</protein>
<gene>
    <name evidence="2" type="ORF">J4Q44_G00264450</name>
</gene>
<organism evidence="2 3">
    <name type="scientific">Coregonus suidteri</name>
    <dbReference type="NCBI Taxonomy" id="861788"/>
    <lineage>
        <taxon>Eukaryota</taxon>
        <taxon>Metazoa</taxon>
        <taxon>Chordata</taxon>
        <taxon>Craniata</taxon>
        <taxon>Vertebrata</taxon>
        <taxon>Euteleostomi</taxon>
        <taxon>Actinopterygii</taxon>
        <taxon>Neopterygii</taxon>
        <taxon>Teleostei</taxon>
        <taxon>Protacanthopterygii</taxon>
        <taxon>Salmoniformes</taxon>
        <taxon>Salmonidae</taxon>
        <taxon>Coregoninae</taxon>
        <taxon>Coregonus</taxon>
    </lineage>
</organism>
<name>A0AAN8LME6_9TELE</name>
<keyword evidence="1" id="KW-0732">Signal</keyword>
<dbReference type="EMBL" id="JAGTTL010000024">
    <property type="protein sequence ID" value="KAK6303991.1"/>
    <property type="molecule type" value="Genomic_DNA"/>
</dbReference>
<sequence>MQRETLTTILLLLCAGLPGDCGTIEFPGLHSDITGCVKTTCARSINACMDAHGQAPTEHLKGCVVRMCRKITYRCVDQFIQQYLPLLLAQYPRVSSIVQPNTVELLMAEMTDVYLQCWLETTDSKVSGCFMNRLIDKAQPFITPLFASYFDDPVFVSCWLSHALKGMVSCFGQLDDNYIKELKKRAEREMKDNTFRYMTCMSKPMQNWDWCKGLFDYLFASSPKRKRQYKDFLVCSIHSVITATAKC</sequence>
<dbReference type="Proteomes" id="UP001356427">
    <property type="component" value="Unassembled WGS sequence"/>
</dbReference>
<dbReference type="AlphaFoldDB" id="A0AAN8LME6"/>
<reference evidence="2 3" key="1">
    <citation type="submission" date="2021-04" db="EMBL/GenBank/DDBJ databases">
        <authorList>
            <person name="De Guttry C."/>
            <person name="Zahm M."/>
            <person name="Klopp C."/>
            <person name="Cabau C."/>
            <person name="Louis A."/>
            <person name="Berthelot C."/>
            <person name="Parey E."/>
            <person name="Roest Crollius H."/>
            <person name="Montfort J."/>
            <person name="Robinson-Rechavi M."/>
            <person name="Bucao C."/>
            <person name="Bouchez O."/>
            <person name="Gislard M."/>
            <person name="Lluch J."/>
            <person name="Milhes M."/>
            <person name="Lampietro C."/>
            <person name="Lopez Roques C."/>
            <person name="Donnadieu C."/>
            <person name="Braasch I."/>
            <person name="Desvignes T."/>
            <person name="Postlethwait J."/>
            <person name="Bobe J."/>
            <person name="Wedekind C."/>
            <person name="Guiguen Y."/>
        </authorList>
    </citation>
    <scope>NUCLEOTIDE SEQUENCE [LARGE SCALE GENOMIC DNA]</scope>
    <source>
        <strain evidence="2">Cs_M1</strain>
        <tissue evidence="2">Blood</tissue>
    </source>
</reference>
<comment type="caution">
    <text evidence="2">The sequence shown here is derived from an EMBL/GenBank/DDBJ whole genome shotgun (WGS) entry which is preliminary data.</text>
</comment>
<accession>A0AAN8LME6</accession>
<evidence type="ECO:0000313" key="3">
    <source>
        <dbReference type="Proteomes" id="UP001356427"/>
    </source>
</evidence>
<evidence type="ECO:0000313" key="2">
    <source>
        <dbReference type="EMBL" id="KAK6303991.1"/>
    </source>
</evidence>
<keyword evidence="3" id="KW-1185">Reference proteome</keyword>